<reference evidence="1" key="1">
    <citation type="journal article" date="2014" name="Int. J. Syst. Evol. Microbiol.">
        <title>Complete genome of a new Firmicutes species belonging to the dominant human colonic microbiota ('Ruminococcus bicirculans') reveals two chromosomes and a selective capacity to utilize plant glucans.</title>
        <authorList>
            <consortium name="NISC Comparative Sequencing Program"/>
            <person name="Wegmann U."/>
            <person name="Louis P."/>
            <person name="Goesmann A."/>
            <person name="Henrissat B."/>
            <person name="Duncan S.H."/>
            <person name="Flint H.J."/>
        </authorList>
    </citation>
    <scope>NUCLEOTIDE SEQUENCE</scope>
    <source>
        <strain evidence="1">NBRC 107169</strain>
    </source>
</reference>
<dbReference type="Proteomes" id="UP001161405">
    <property type="component" value="Unassembled WGS sequence"/>
</dbReference>
<evidence type="ECO:0000313" key="1">
    <source>
        <dbReference type="EMBL" id="GLQ16119.1"/>
    </source>
</evidence>
<organism evidence="1 2">
    <name type="scientific">Maritalea porphyrae</name>
    <dbReference type="NCBI Taxonomy" id="880732"/>
    <lineage>
        <taxon>Bacteria</taxon>
        <taxon>Pseudomonadati</taxon>
        <taxon>Pseudomonadota</taxon>
        <taxon>Alphaproteobacteria</taxon>
        <taxon>Hyphomicrobiales</taxon>
        <taxon>Devosiaceae</taxon>
        <taxon>Maritalea</taxon>
    </lineage>
</organism>
<protein>
    <submittedName>
        <fullName evidence="1">Uncharacterized protein</fullName>
    </submittedName>
</protein>
<gene>
    <name evidence="1" type="ORF">GCM10007879_03680</name>
</gene>
<accession>A0ABQ5UMR0</accession>
<dbReference type="EMBL" id="BSNI01000001">
    <property type="protein sequence ID" value="GLQ16119.1"/>
    <property type="molecule type" value="Genomic_DNA"/>
</dbReference>
<reference evidence="1" key="2">
    <citation type="submission" date="2023-01" db="EMBL/GenBank/DDBJ databases">
        <title>Draft genome sequence of Maritalea porphyrae strain NBRC 107169.</title>
        <authorList>
            <person name="Sun Q."/>
            <person name="Mori K."/>
        </authorList>
    </citation>
    <scope>NUCLEOTIDE SEQUENCE</scope>
    <source>
        <strain evidence="1">NBRC 107169</strain>
    </source>
</reference>
<sequence length="59" mass="6489">MRAFSKNTLPRAVSPFGSQVRRYALFSGTFAPAGKQGNSICAQCQQIQSNHEIYANIAR</sequence>
<evidence type="ECO:0000313" key="2">
    <source>
        <dbReference type="Proteomes" id="UP001161405"/>
    </source>
</evidence>
<comment type="caution">
    <text evidence="1">The sequence shown here is derived from an EMBL/GenBank/DDBJ whole genome shotgun (WGS) entry which is preliminary data.</text>
</comment>
<name>A0ABQ5UMR0_9HYPH</name>
<keyword evidence="2" id="KW-1185">Reference proteome</keyword>
<proteinExistence type="predicted"/>